<gene>
    <name evidence="2" type="ORF">HGRIS_013081</name>
</gene>
<proteinExistence type="predicted"/>
<dbReference type="EMBL" id="JASNQZ010000015">
    <property type="protein sequence ID" value="KAL0946920.1"/>
    <property type="molecule type" value="Genomic_DNA"/>
</dbReference>
<sequence length="1391" mass="148999">MADELDTPLSPLSSAPSNDSGSDDDFSTANTKLSFDPMRTPERKLTQRRQISLENGDSSPLRRSARLSTAVNITTEQVESLSGSDDEGLSADENDAADVEAVLGTPDRDQFVQSDEPSSVLASRIIRAHDNPSPPPNSTSLSASAARRRKSGILIDLFDEAAKPAHTLSQGFTAYEIPFDASSVSGPSTPLTLLDEDQPMRGLNAADTSQPDLITFTSFSNGVDDDQPGPSIPSLRDQSASDSERLSNQSETASATHAILPHSLIASPIPTRPLASISPNVSMDHIPTYALQSEPSDLLNDTAIKPSSLSSPLEQSEVSENDAAQLPASTPEMVDQIRRSTPPTLAMEPTSPNYSNVNGVLADMSEPLESAVPIADPPATPPAADISPEALPIPIITLAPPEENEADVPLVTPRRSTRPRRSVSPFGSPDRHTAAETLPSSPRRTSPRRRSVSPQVFQTAQAAESPRLPPRRSSPRRRSVSPRVFEAQIPDREPLASPGDSLQASPKRSSPRRRSVSPVVFGLQSSVFTPLPLQTDSRASPSPRSRARKRLEGLPDLPLDSSSGEGMGQDDDQIMASPLEEQSPKSKGKQRALTDDDESNISSFARQVGSLSPDSANVLSGLLSPSQPASILEPLAPKVDTTPEPPSTPERLTPFPVFRHLSTPSNLTFPVRLASPVRGTSPERSNVQRNNSTDIPPPTPARRIPIEQAVAQGHLSPQKAAQLKADGGKGLTAGPSRMPIINLPPMDSPARRVIKSGPIAPSTPSNGFLAARPTAASRARSTSIEAKSPAGVLSKSNGIASPAKAVGIRAERSGPAPPNSKLKALPFPLTPSKAVAKPTFGMREPSPAPTPQDSNESTSKSSMVQRTSRIPRITQKPYAKPTVSATRKQPVNASTSTTLRMVDLSKQVQPPKASPVKQFRIVQTKPSSNGVAAQSQMRNLTSSEADSSTLPATGVNNAPSPKRKRGADKVNAVAETQTSRRIVPMRRVVPPRAKSPVAPLLAQEQAPDKLNADATADVVTRETPADVPSQLDTAGDAREIDQHIDVVSDSFPPQEQHTTGLPPTASGAVSASSTQPIEETSEPAALADIIPDPTSEPPAEDDLPDGVRRTRRTSRKPTLPPVSSSATEPRPAQSRRKASGTASARSEPALGGMSAVALRALTSTNTTKNQAYLVAKLNVEVIHKNGARPESPMVKMKTVSQRQEEERNEMRLARAERRARRSGEPIPELSELSDAVSLADDDSEDEDEVPDSPSLRPRRHQLRARLPSSSDDERDRPPKRAKLDDEDLLDSREGPRRVKWDEVLFEATSIDKVKPGTRARPRDDVIRKGCLAPRAKALQLDTLGNLPETSSPLKNLVEEDITVKKYVYDDDEPVVEVVVKNTRSRSKKGKT</sequence>
<feature type="region of interest" description="Disordered" evidence="1">
    <location>
        <begin position="713"/>
        <end position="1151"/>
    </location>
</feature>
<feature type="compositionally biased region" description="Low complexity" evidence="1">
    <location>
        <begin position="770"/>
        <end position="783"/>
    </location>
</feature>
<evidence type="ECO:0000313" key="3">
    <source>
        <dbReference type="Proteomes" id="UP001556367"/>
    </source>
</evidence>
<feature type="compositionally biased region" description="Low complexity" evidence="1">
    <location>
        <begin position="306"/>
        <end position="318"/>
    </location>
</feature>
<feature type="compositionally biased region" description="Polar residues" evidence="1">
    <location>
        <begin position="619"/>
        <end position="629"/>
    </location>
</feature>
<feature type="region of interest" description="Disordered" evidence="1">
    <location>
        <begin position="220"/>
        <end position="259"/>
    </location>
</feature>
<comment type="caution">
    <text evidence="2">The sequence shown here is derived from an EMBL/GenBank/DDBJ whole genome shotgun (WGS) entry which is preliminary data.</text>
</comment>
<feature type="region of interest" description="Disordered" evidence="1">
    <location>
        <begin position="398"/>
        <end position="606"/>
    </location>
</feature>
<evidence type="ECO:0000313" key="2">
    <source>
        <dbReference type="EMBL" id="KAL0946920.1"/>
    </source>
</evidence>
<feature type="compositionally biased region" description="Low complexity" evidence="1">
    <location>
        <begin position="1228"/>
        <end position="1238"/>
    </location>
</feature>
<feature type="compositionally biased region" description="Polar residues" evidence="1">
    <location>
        <begin position="523"/>
        <end position="536"/>
    </location>
</feature>
<dbReference type="Proteomes" id="UP001556367">
    <property type="component" value="Unassembled WGS sequence"/>
</dbReference>
<feature type="region of interest" description="Disordered" evidence="1">
    <location>
        <begin position="1185"/>
        <end position="1293"/>
    </location>
</feature>
<feature type="compositionally biased region" description="Polar residues" evidence="1">
    <location>
        <begin position="10"/>
        <end position="20"/>
    </location>
</feature>
<feature type="region of interest" description="Disordered" evidence="1">
    <location>
        <begin position="1"/>
        <end position="95"/>
    </location>
</feature>
<feature type="compositionally biased region" description="Polar residues" evidence="1">
    <location>
        <begin position="851"/>
        <end position="868"/>
    </location>
</feature>
<organism evidence="2 3">
    <name type="scientific">Hohenbuehelia grisea</name>
    <dbReference type="NCBI Taxonomy" id="104357"/>
    <lineage>
        <taxon>Eukaryota</taxon>
        <taxon>Fungi</taxon>
        <taxon>Dikarya</taxon>
        <taxon>Basidiomycota</taxon>
        <taxon>Agaricomycotina</taxon>
        <taxon>Agaricomycetes</taxon>
        <taxon>Agaricomycetidae</taxon>
        <taxon>Agaricales</taxon>
        <taxon>Pleurotineae</taxon>
        <taxon>Pleurotaceae</taxon>
        <taxon>Hohenbuehelia</taxon>
    </lineage>
</organism>
<accession>A0ABR3IUL8</accession>
<feature type="compositionally biased region" description="Basic and acidic residues" evidence="1">
    <location>
        <begin position="1202"/>
        <end position="1216"/>
    </location>
</feature>
<feature type="compositionally biased region" description="Polar residues" evidence="1">
    <location>
        <begin position="236"/>
        <end position="255"/>
    </location>
</feature>
<feature type="region of interest" description="Disordered" evidence="1">
    <location>
        <begin position="619"/>
        <end position="657"/>
    </location>
</feature>
<feature type="compositionally biased region" description="Acidic residues" evidence="1">
    <location>
        <begin position="84"/>
        <end position="95"/>
    </location>
</feature>
<name>A0ABR3IUL8_9AGAR</name>
<feature type="compositionally biased region" description="Basic and acidic residues" evidence="1">
    <location>
        <begin position="1035"/>
        <end position="1046"/>
    </location>
</feature>
<feature type="region of interest" description="Disordered" evidence="1">
    <location>
        <begin position="127"/>
        <end position="146"/>
    </location>
</feature>
<feature type="compositionally biased region" description="Polar residues" evidence="1">
    <location>
        <begin position="924"/>
        <end position="959"/>
    </location>
</feature>
<feature type="compositionally biased region" description="Basic and acidic residues" evidence="1">
    <location>
        <begin position="1271"/>
        <end position="1293"/>
    </location>
</feature>
<feature type="compositionally biased region" description="Basic residues" evidence="1">
    <location>
        <begin position="469"/>
        <end position="480"/>
    </location>
</feature>
<feature type="region of interest" description="Disordered" evidence="1">
    <location>
        <begin position="299"/>
        <end position="334"/>
    </location>
</feature>
<feature type="compositionally biased region" description="Polar residues" evidence="1">
    <location>
        <begin position="48"/>
        <end position="58"/>
    </location>
</feature>
<feature type="compositionally biased region" description="Polar residues" evidence="1">
    <location>
        <begin position="66"/>
        <end position="83"/>
    </location>
</feature>
<feature type="compositionally biased region" description="Polar residues" evidence="1">
    <location>
        <begin position="1051"/>
        <end position="1078"/>
    </location>
</feature>
<reference evidence="3" key="1">
    <citation type="submission" date="2024-06" db="EMBL/GenBank/DDBJ databases">
        <title>Multi-omics analyses provide insights into the biosynthesis of the anticancer antibiotic pleurotin in Hohenbuehelia grisea.</title>
        <authorList>
            <person name="Weaver J.A."/>
            <person name="Alberti F."/>
        </authorList>
    </citation>
    <scope>NUCLEOTIDE SEQUENCE [LARGE SCALE GENOMIC DNA]</scope>
    <source>
        <strain evidence="3">T-177</strain>
    </source>
</reference>
<protein>
    <submittedName>
        <fullName evidence="2">Uncharacterized protein</fullName>
    </submittedName>
</protein>
<feature type="compositionally biased region" description="Low complexity" evidence="1">
    <location>
        <begin position="980"/>
        <end position="992"/>
    </location>
</feature>
<feature type="region of interest" description="Disordered" evidence="1">
    <location>
        <begin position="675"/>
        <end position="701"/>
    </location>
</feature>
<feature type="compositionally biased region" description="Polar residues" evidence="1">
    <location>
        <begin position="682"/>
        <end position="694"/>
    </location>
</feature>
<keyword evidence="3" id="KW-1185">Reference proteome</keyword>
<feature type="compositionally biased region" description="Acidic residues" evidence="1">
    <location>
        <begin position="1239"/>
        <end position="1250"/>
    </location>
</feature>
<feature type="compositionally biased region" description="Polar residues" evidence="1">
    <location>
        <begin position="883"/>
        <end position="899"/>
    </location>
</feature>
<evidence type="ECO:0000256" key="1">
    <source>
        <dbReference type="SAM" id="MobiDB-lite"/>
    </source>
</evidence>